<reference evidence="1 2" key="1">
    <citation type="submission" date="2019-03" db="EMBL/GenBank/DDBJ databases">
        <title>Genomic Encyclopedia of Type Strains, Phase IV (KMG-IV): sequencing the most valuable type-strain genomes for metagenomic binning, comparative biology and taxonomic classification.</title>
        <authorList>
            <person name="Goeker M."/>
        </authorList>
    </citation>
    <scope>NUCLEOTIDE SEQUENCE [LARGE SCALE GENOMIC DNA]</scope>
    <source>
        <strain evidence="1 2">DSM 45765</strain>
    </source>
</reference>
<feature type="non-terminal residue" evidence="1">
    <location>
        <position position="1"/>
    </location>
</feature>
<evidence type="ECO:0000313" key="2">
    <source>
        <dbReference type="Proteomes" id="UP000294911"/>
    </source>
</evidence>
<dbReference type="AlphaFoldDB" id="A0A4R2PWJ5"/>
<proteinExistence type="predicted"/>
<comment type="caution">
    <text evidence="1">The sequence shown here is derived from an EMBL/GenBank/DDBJ whole genome shotgun (WGS) entry which is preliminary data.</text>
</comment>
<accession>A0A4R2PWJ5</accession>
<organism evidence="1 2">
    <name type="scientific">Tamaricihabitans halophyticus</name>
    <dbReference type="NCBI Taxonomy" id="1262583"/>
    <lineage>
        <taxon>Bacteria</taxon>
        <taxon>Bacillati</taxon>
        <taxon>Actinomycetota</taxon>
        <taxon>Actinomycetes</taxon>
        <taxon>Pseudonocardiales</taxon>
        <taxon>Pseudonocardiaceae</taxon>
        <taxon>Tamaricihabitans</taxon>
    </lineage>
</organism>
<dbReference type="EMBL" id="SLXQ01000046">
    <property type="protein sequence ID" value="TCP38635.1"/>
    <property type="molecule type" value="Genomic_DNA"/>
</dbReference>
<gene>
    <name evidence="1" type="ORF">EV191_1461</name>
</gene>
<evidence type="ECO:0000313" key="1">
    <source>
        <dbReference type="EMBL" id="TCP38635.1"/>
    </source>
</evidence>
<dbReference type="Proteomes" id="UP000294911">
    <property type="component" value="Unassembled WGS sequence"/>
</dbReference>
<keyword evidence="2" id="KW-1185">Reference proteome</keyword>
<protein>
    <submittedName>
        <fullName evidence="1">Uncharacterized protein</fullName>
    </submittedName>
</protein>
<sequence>TPKVDLVQGLIALTAQKRWGVAYRVLPVVWLSEDGHPVVLDAPAAH</sequence>
<name>A0A4R2PWJ5_9PSEU</name>